<dbReference type="EMBL" id="AEJF01000230">
    <property type="protein sequence ID" value="KLU21118.1"/>
    <property type="molecule type" value="Genomic_DNA"/>
</dbReference>
<comment type="caution">
    <text evidence="2">The sequence shown here is derived from an EMBL/GenBank/DDBJ whole genome shotgun (WGS) entry which is preliminary data.</text>
</comment>
<keyword evidence="3" id="KW-1185">Reference proteome</keyword>
<name>A0A0J1FN22_9BURK</name>
<dbReference type="PATRIC" id="fig|908627.4.peg.8586"/>
<dbReference type="InterPro" id="IPR002575">
    <property type="entry name" value="Aminoglycoside_PTrfase"/>
</dbReference>
<dbReference type="Proteomes" id="UP000035963">
    <property type="component" value="Unassembled WGS sequence"/>
</dbReference>
<dbReference type="OrthoDB" id="179763at2"/>
<evidence type="ECO:0000259" key="1">
    <source>
        <dbReference type="Pfam" id="PF01636"/>
    </source>
</evidence>
<dbReference type="AlphaFoldDB" id="A0A0J1FN22"/>
<evidence type="ECO:0000313" key="2">
    <source>
        <dbReference type="EMBL" id="KLU21118.1"/>
    </source>
</evidence>
<dbReference type="Pfam" id="PF01636">
    <property type="entry name" value="APH"/>
    <property type="match status" value="1"/>
</dbReference>
<protein>
    <recommendedName>
        <fullName evidence="1">Aminoglycoside phosphotransferase domain-containing protein</fullName>
    </recommendedName>
</protein>
<gene>
    <name evidence="2" type="ORF">EOS_38335</name>
</gene>
<evidence type="ECO:0000313" key="3">
    <source>
        <dbReference type="Proteomes" id="UP000035963"/>
    </source>
</evidence>
<feature type="domain" description="Aminoglycoside phosphotransferase" evidence="1">
    <location>
        <begin position="49"/>
        <end position="239"/>
    </location>
</feature>
<dbReference type="Gene3D" id="3.90.1200.10">
    <property type="match status" value="1"/>
</dbReference>
<accession>A0A0J1FN22</accession>
<dbReference type="InterPro" id="IPR011009">
    <property type="entry name" value="Kinase-like_dom_sf"/>
</dbReference>
<sequence>MKAPGSASTDSECAAEAALGSIEAWQHRTIRYERAVMPVMSPVHRAVASDCWRVTLDDDTAFFMKVINRDLIEPVNVAAAYRAAEAAASRLLTPSPRFLLERSGAAVFDLLGAGWETARLDDLSRPDVLAKLIEAKRAIHSLAPFERDTNVFDRIARLAREADQRRVPFPSDVVALIATAARMGRAISASGLDRVPCHADGTASNVMLHLDGRLQLVDFDEAANTDPLFDLAVTLNEILSFESEWPGALEMAEGRTSAVSVNRCRLYAFADDLRWGLWGLMMDAGSPRRSIEFLKYAQWRLLRCRMALDRMDLDEKLNHV</sequence>
<organism evidence="2 3">
    <name type="scientific">Caballeronia mineralivorans PML1(12)</name>
    <dbReference type="NCBI Taxonomy" id="908627"/>
    <lineage>
        <taxon>Bacteria</taxon>
        <taxon>Pseudomonadati</taxon>
        <taxon>Pseudomonadota</taxon>
        <taxon>Betaproteobacteria</taxon>
        <taxon>Burkholderiales</taxon>
        <taxon>Burkholderiaceae</taxon>
        <taxon>Caballeronia</taxon>
    </lineage>
</organism>
<dbReference type="SUPFAM" id="SSF56112">
    <property type="entry name" value="Protein kinase-like (PK-like)"/>
    <property type="match status" value="1"/>
</dbReference>
<proteinExistence type="predicted"/>
<dbReference type="PANTHER" id="PTHR40086:SF1">
    <property type="entry name" value="CELL CYCLE REGULATOR CCRZ"/>
    <property type="match status" value="1"/>
</dbReference>
<reference evidence="2 3" key="1">
    <citation type="journal article" date="2015" name="Genome Announc.">
        <title>Draft Genome Sequence of Burkholderia sp. Strain PML1(12), an Ectomycorrhizosphere-Inhabiting Bacterium with Effective Mineral-Weathering Ability.</title>
        <authorList>
            <person name="Uroz S."/>
            <person name="Oger P."/>
        </authorList>
    </citation>
    <scope>NUCLEOTIDE SEQUENCE [LARGE SCALE GENOMIC DNA]</scope>
    <source>
        <strain evidence="3">PML1(12)</strain>
    </source>
</reference>
<dbReference type="RefSeq" id="WP_047897429.1">
    <property type="nucleotide sequence ID" value="NZ_AEJF01000230.1"/>
</dbReference>
<dbReference type="InterPro" id="IPR052077">
    <property type="entry name" value="CcrZ_PhaseVar_Mediator"/>
</dbReference>
<dbReference type="PANTHER" id="PTHR40086">
    <property type="entry name" value="PHOSPHOTRANSFERASE YTMP-RELATED"/>
    <property type="match status" value="1"/>
</dbReference>